<proteinExistence type="predicted"/>
<gene>
    <name evidence="1" type="ORF">AHMF7605_05085</name>
</gene>
<accession>A0A2T2YBS4</accession>
<dbReference type="OrthoDB" id="9791261at2"/>
<dbReference type="EMBL" id="PYFT01000001">
    <property type="protein sequence ID" value="PSR52943.1"/>
    <property type="molecule type" value="Genomic_DNA"/>
</dbReference>
<organism evidence="1 2">
    <name type="scientific">Adhaeribacter arboris</name>
    <dbReference type="NCBI Taxonomy" id="2072846"/>
    <lineage>
        <taxon>Bacteria</taxon>
        <taxon>Pseudomonadati</taxon>
        <taxon>Bacteroidota</taxon>
        <taxon>Cytophagia</taxon>
        <taxon>Cytophagales</taxon>
        <taxon>Hymenobacteraceae</taxon>
        <taxon>Adhaeribacter</taxon>
    </lineage>
</organism>
<comment type="caution">
    <text evidence="1">The sequence shown here is derived from an EMBL/GenBank/DDBJ whole genome shotgun (WGS) entry which is preliminary data.</text>
</comment>
<dbReference type="RefSeq" id="WP_106927069.1">
    <property type="nucleotide sequence ID" value="NZ_PYFT01000001.1"/>
</dbReference>
<keyword evidence="2" id="KW-1185">Reference proteome</keyword>
<evidence type="ECO:0000313" key="2">
    <source>
        <dbReference type="Proteomes" id="UP000240357"/>
    </source>
</evidence>
<reference evidence="1 2" key="1">
    <citation type="submission" date="2018-03" db="EMBL/GenBank/DDBJ databases">
        <title>Adhaeribacter sp. HMF7605 Genome sequencing and assembly.</title>
        <authorList>
            <person name="Kang H."/>
            <person name="Kang J."/>
            <person name="Cha I."/>
            <person name="Kim H."/>
            <person name="Joh K."/>
        </authorList>
    </citation>
    <scope>NUCLEOTIDE SEQUENCE [LARGE SCALE GENOMIC DNA]</scope>
    <source>
        <strain evidence="1 2">HMF7605</strain>
    </source>
</reference>
<dbReference type="Proteomes" id="UP000240357">
    <property type="component" value="Unassembled WGS sequence"/>
</dbReference>
<dbReference type="AlphaFoldDB" id="A0A2T2YBS4"/>
<protein>
    <submittedName>
        <fullName evidence="1">Uncharacterized protein</fullName>
    </submittedName>
</protein>
<name>A0A2T2YBS4_9BACT</name>
<sequence length="202" mass="23889">MYLRKVILSLLLIFFSITKGFSQQEPQSLSTDILKLITDLNNQINVFFQREKIENLDRQLGYFKQDLDSYLTVRKEIMEYLEAINYKPKDKKDSIQVFRSVYNLKQKLIRLTDRLESLRPLLNDQLSNDVSQIIRQVKDVAGNNRVIYITELEKLYSGINYGNKKTIRIEKLKKDGEDIYKDLVRSMDLISSIQEQLRSKLK</sequence>
<evidence type="ECO:0000313" key="1">
    <source>
        <dbReference type="EMBL" id="PSR52943.1"/>
    </source>
</evidence>